<gene>
    <name evidence="3" type="ORF">JRO89_XS04G0121700</name>
</gene>
<dbReference type="InterPro" id="IPR049224">
    <property type="entry name" value="DUF6821"/>
</dbReference>
<evidence type="ECO:0000259" key="2">
    <source>
        <dbReference type="Pfam" id="PF20705"/>
    </source>
</evidence>
<protein>
    <recommendedName>
        <fullName evidence="2">DUF6821 domain-containing protein</fullName>
    </recommendedName>
</protein>
<dbReference type="Proteomes" id="UP000827721">
    <property type="component" value="Unassembled WGS sequence"/>
</dbReference>
<dbReference type="PANTHER" id="PTHR33646">
    <property type="entry name" value="GB|AAF00631.1"/>
    <property type="match status" value="1"/>
</dbReference>
<name>A0ABQ8I4X9_9ROSI</name>
<organism evidence="3 4">
    <name type="scientific">Xanthoceras sorbifolium</name>
    <dbReference type="NCBI Taxonomy" id="99658"/>
    <lineage>
        <taxon>Eukaryota</taxon>
        <taxon>Viridiplantae</taxon>
        <taxon>Streptophyta</taxon>
        <taxon>Embryophyta</taxon>
        <taxon>Tracheophyta</taxon>
        <taxon>Spermatophyta</taxon>
        <taxon>Magnoliopsida</taxon>
        <taxon>eudicotyledons</taxon>
        <taxon>Gunneridae</taxon>
        <taxon>Pentapetalae</taxon>
        <taxon>rosids</taxon>
        <taxon>malvids</taxon>
        <taxon>Sapindales</taxon>
        <taxon>Sapindaceae</taxon>
        <taxon>Xanthoceroideae</taxon>
        <taxon>Xanthoceras</taxon>
    </lineage>
</organism>
<keyword evidence="1" id="KW-1133">Transmembrane helix</keyword>
<sequence>MEKTHLEIDLDEWEFLPDHSFLDLNNEDTDHKKIYSGTRGSSNPSTVFNMNHFMCPSPTSQKKIVEPSSPGEKFSRRVGACQQQVVVPVPIQLEPRFVKNPDDHDHEVTKDIILSDEKINRGPDFFGSVIEADQDAVSKVFFKKMKENEFVDMKMDSPRSPTSRNIMPQLDAAASFNFDHDKADQAMETMNSCSPRKRISMDSDANEKEVDWEDNNGGFDLWKWSLTGIGAICSFGVAAATICIIIFGSQQRNKQQQHNKKLRFQIYADDKRIKQVVQQATKLNEAITAVRGAPITRAHITYGGYYDSL</sequence>
<evidence type="ECO:0000313" key="4">
    <source>
        <dbReference type="Proteomes" id="UP000827721"/>
    </source>
</evidence>
<dbReference type="PANTHER" id="PTHR33646:SF2">
    <property type="entry name" value="F20H23.8 PROTEIN"/>
    <property type="match status" value="1"/>
</dbReference>
<keyword evidence="4" id="KW-1185">Reference proteome</keyword>
<feature type="domain" description="DUF6821" evidence="2">
    <location>
        <begin position="133"/>
        <end position="309"/>
    </location>
</feature>
<proteinExistence type="predicted"/>
<dbReference type="EMBL" id="JAFEMO010000004">
    <property type="protein sequence ID" value="KAH7571702.1"/>
    <property type="molecule type" value="Genomic_DNA"/>
</dbReference>
<comment type="caution">
    <text evidence="3">The sequence shown here is derived from an EMBL/GenBank/DDBJ whole genome shotgun (WGS) entry which is preliminary data.</text>
</comment>
<evidence type="ECO:0000313" key="3">
    <source>
        <dbReference type="EMBL" id="KAH7571702.1"/>
    </source>
</evidence>
<accession>A0ABQ8I4X9</accession>
<evidence type="ECO:0000256" key="1">
    <source>
        <dbReference type="SAM" id="Phobius"/>
    </source>
</evidence>
<keyword evidence="1" id="KW-0472">Membrane</keyword>
<reference evidence="3 4" key="1">
    <citation type="submission" date="2021-02" db="EMBL/GenBank/DDBJ databases">
        <title>Plant Genome Project.</title>
        <authorList>
            <person name="Zhang R.-G."/>
        </authorList>
    </citation>
    <scope>NUCLEOTIDE SEQUENCE [LARGE SCALE GENOMIC DNA]</scope>
    <source>
        <tissue evidence="3">Leaves</tissue>
    </source>
</reference>
<dbReference type="Pfam" id="PF20705">
    <property type="entry name" value="DUF6821"/>
    <property type="match status" value="1"/>
</dbReference>
<keyword evidence="1" id="KW-0812">Transmembrane</keyword>
<dbReference type="InterPro" id="IPR045883">
    <property type="entry name" value="At4g13530-like"/>
</dbReference>
<feature type="transmembrane region" description="Helical" evidence="1">
    <location>
        <begin position="224"/>
        <end position="247"/>
    </location>
</feature>